<keyword evidence="9" id="KW-0863">Zinc-finger</keyword>
<feature type="domain" description="HMG box" evidence="13">
    <location>
        <begin position="1270"/>
        <end position="1325"/>
    </location>
</feature>
<dbReference type="InterPro" id="IPR036427">
    <property type="entry name" value="Bromodomain-like_sf"/>
</dbReference>
<dbReference type="SMART" id="SM00439">
    <property type="entry name" value="BAH"/>
    <property type="match status" value="2"/>
</dbReference>
<evidence type="ECO:0000256" key="4">
    <source>
        <dbReference type="ARBA" id="ARBA00023015"/>
    </source>
</evidence>
<dbReference type="GO" id="GO:0016586">
    <property type="term" value="C:RSC-type complex"/>
    <property type="evidence" value="ECO:0007669"/>
    <property type="project" value="InterPro"/>
</dbReference>
<dbReference type="Proteomes" id="UP000887574">
    <property type="component" value="Unplaced"/>
</dbReference>
<comment type="subcellular location">
    <subcellularLocation>
        <location evidence="1">Nucleus</location>
    </subcellularLocation>
</comment>
<evidence type="ECO:0000259" key="12">
    <source>
        <dbReference type="PROSITE" id="PS50014"/>
    </source>
</evidence>
<feature type="region of interest" description="Disordered" evidence="11">
    <location>
        <begin position="1"/>
        <end position="21"/>
    </location>
</feature>
<dbReference type="PROSITE" id="PS50118">
    <property type="entry name" value="HMG_BOX_2"/>
    <property type="match status" value="1"/>
</dbReference>
<keyword evidence="9" id="KW-0862">Zinc</keyword>
<dbReference type="PROSITE" id="PS00028">
    <property type="entry name" value="ZINC_FINGER_C2H2_1"/>
    <property type="match status" value="1"/>
</dbReference>
<feature type="domain" description="Bromo" evidence="12">
    <location>
        <begin position="719"/>
        <end position="762"/>
    </location>
</feature>
<evidence type="ECO:0000256" key="8">
    <source>
        <dbReference type="PROSITE-ProRule" id="PRU00035"/>
    </source>
</evidence>
<feature type="domain" description="C2H2-type" evidence="14">
    <location>
        <begin position="1335"/>
        <end position="1361"/>
    </location>
</feature>
<feature type="domain" description="Bromo" evidence="12">
    <location>
        <begin position="574"/>
        <end position="645"/>
    </location>
</feature>
<organism evidence="16 17">
    <name type="scientific">Ditylenchus dipsaci</name>
    <dbReference type="NCBI Taxonomy" id="166011"/>
    <lineage>
        <taxon>Eukaryota</taxon>
        <taxon>Metazoa</taxon>
        <taxon>Ecdysozoa</taxon>
        <taxon>Nematoda</taxon>
        <taxon>Chromadorea</taxon>
        <taxon>Rhabditida</taxon>
        <taxon>Tylenchina</taxon>
        <taxon>Tylenchomorpha</taxon>
        <taxon>Sphaerularioidea</taxon>
        <taxon>Anguinidae</taxon>
        <taxon>Anguininae</taxon>
        <taxon>Ditylenchus</taxon>
    </lineage>
</organism>
<dbReference type="PANTHER" id="PTHR16062">
    <property type="entry name" value="SWI/SNF-RELATED"/>
    <property type="match status" value="1"/>
</dbReference>
<evidence type="ECO:0000256" key="5">
    <source>
        <dbReference type="ARBA" id="ARBA00023117"/>
    </source>
</evidence>
<keyword evidence="9" id="KW-0479">Metal-binding</keyword>
<dbReference type="Gene3D" id="1.20.920.10">
    <property type="entry name" value="Bromodomain-like"/>
    <property type="match status" value="5"/>
</dbReference>
<feature type="region of interest" description="Disordered" evidence="11">
    <location>
        <begin position="820"/>
        <end position="871"/>
    </location>
</feature>
<dbReference type="CDD" id="cd04369">
    <property type="entry name" value="Bromodomain"/>
    <property type="match status" value="1"/>
</dbReference>
<feature type="compositionally biased region" description="Low complexity" evidence="11">
    <location>
        <begin position="1467"/>
        <end position="1481"/>
    </location>
</feature>
<dbReference type="Gene3D" id="1.10.30.10">
    <property type="entry name" value="High mobility group box domain"/>
    <property type="match status" value="1"/>
</dbReference>
<dbReference type="InterPro" id="IPR037382">
    <property type="entry name" value="Rsc/polybromo"/>
</dbReference>
<proteinExistence type="predicted"/>
<keyword evidence="16" id="KW-1185">Reference proteome</keyword>
<feature type="DNA-binding region" description="HMG box" evidence="10">
    <location>
        <begin position="1270"/>
        <end position="1325"/>
    </location>
</feature>
<evidence type="ECO:0000313" key="16">
    <source>
        <dbReference type="Proteomes" id="UP000887574"/>
    </source>
</evidence>
<dbReference type="GO" id="GO:0003677">
    <property type="term" value="F:DNA binding"/>
    <property type="evidence" value="ECO:0007669"/>
    <property type="project" value="UniProtKB-UniRule"/>
</dbReference>
<feature type="region of interest" description="Disordered" evidence="11">
    <location>
        <begin position="1633"/>
        <end position="1655"/>
    </location>
</feature>
<keyword evidence="2" id="KW-0677">Repeat</keyword>
<evidence type="ECO:0000259" key="13">
    <source>
        <dbReference type="PROSITE" id="PS50118"/>
    </source>
</evidence>
<dbReference type="SMART" id="SM00297">
    <property type="entry name" value="BROMO"/>
    <property type="match status" value="5"/>
</dbReference>
<sequence length="1827" mass="205326">MSSGTTRGAKKNEEGGLSDNQNRLLCPPFRVLDSKEEFPLYYEHIKSPIDMKMIAAKIRSGQYTSWQLFESDIRLMCRNAKAFNEPSSTIHKDASKLQAHCLSKRDECLSRKITSKEMAQNREIIDELLQQETAHSNELVRTVKKMRTVRMTMTPNGCCTGNKSYYPDYYDEIEKPMSLFMINKRLKQNEYPDLKSLVEALLLVFRNARSYNIEESDIYKAANQLEQLTLQTAETLSPGLKAQFSPIEEDPKQEEEKASAAASSTEEPPSPAPKPVVKRGPVGRKPVKRARLSSERSEQGSEEGSSSGPPAAPPAVPVSVTTTPTSTPAKRRRPARESSLTKSIAEKQKPGRKSLDELREKFTSKLMEVWNVARDLKMGNRVVSDQFYDLPCEKKFPDYYTDIAKPMSMTIIKSKIEAAQYVDSAAMIADFALMCNNARQYNRPDSQIFTDSTILESVVTGTMNSLTQNNTIYYPYKKSDKNWSENASCSLDFSKKYSMQKQKPRMKTPKTEKLGVTPSVQLNLLHQLRCSFRLHQQQQQQQQPSRIPRNVSKEQQQMHSLLDALITFRDSSQDGRVLSEAFMKLPSRAEYPEYYDVIRKPMDLARVRSKLQPTNQYDSLKALVADLNLVFDNACKFNEPDSQIYKDALTLQKELLEMRSQFYEESNLSSVQTQVRLILTNLLVAVTTYKDSSGRCLCDCLGDVHDLLKKAGVASEDLPFSMDEIKNNVDKGRYRRLDRFQEDLFALFSKARQFSEPDSVTFNVAVDLQLYYLEKRDELCKGILISPASLHLRSTVLEESENLRKEKRLKDKKFADTTLAGTVDGPKLESEDSQDMVDKPKVEKDSQDEKEPKLAETEELDSSSSSTAQDDSKHIMRIEHIIRDKEDKEVVFLKGTWCYKPGETYHKATRMFYPKEVFLTPYKDTITVDRLKGKCCVMFVDDYLRRKPANFSEADTYVCESRYLGRKLHFKRLPSWPYPDEAAKLRTEDRKEKLNPTKVVSEFVAGVPEQKFQATAGTSLDNIYYQQMEYNGQYYRLGDGVMVFREGKPHCEVMRIDKMWQTPGGQKFFSGCVFARPKETKHEQSRMFYKREVIAVEQPDKVEPMSLVQNKCAILTTKTFETSRPTEIPECDVFVVDQKVFGLNYNQNPINNKNCSLVAKYSEAVGTENVNAEAEMSMQHARTFRKLKPYNLSSGVIEDEIYYFKTPLILEKELSPQIMSDTSLPIDHSDLDNEAQHINETIEQTQSSSGGSSGAAKGGATWLAAQPKLNAKSKSGYILFSAEVRKKIMSENPESGFGEVSKIVGIEWKKLPEENKRQYEIRAHKLLQPGQIRVFSCRWQLCDYQFDSQEGLYEHIKSSHTCQIIVEGDNQYVCLWTSCLKYRKEGKPFPSMPRLHRHIKEKHLASSSKPIFPNQKSKHFFVYLPPQASSSSQHSSQQSGHFVHQPYGVPSANAVGCSVATPISSAVAASPSSHGSHHQQPQPVPSPAPSNSGHHANSTAPNGYASATHYVVGQHHQPQQQQHQQHHYATSSASSSQHHTTVVPVSAMAGGSSGSNGNNGVHHQQLVQATINGNTVYVPAGAQYQTYVLNQPNGGSSQAGAHQIVVHQSPAHMVQQQHHPSAGGGQMQHVTYVQHNGGGPSSSSSSSSNGAAPVMNGLPPGASYVTAPAGATLHLAGQPAPHTMQTAPNSMHHLQQHPAAPTTASSSHQQGGAPAGPPTLQPMMDAGRTVVKRVMHSEAYVKYIESLYNSKQKTVSKWDKNLLATNRNTTTNHKKLPYDWIKHATNGNGKPKEEEIVKSLWKLREQLLQDTTGIKRNTADQQAQHPL</sequence>
<evidence type="ECO:0000259" key="14">
    <source>
        <dbReference type="PROSITE" id="PS50157"/>
    </source>
</evidence>
<dbReference type="Pfam" id="PF00505">
    <property type="entry name" value="HMG_box"/>
    <property type="match status" value="1"/>
</dbReference>
<keyword evidence="5 8" id="KW-0103">Bromodomain</keyword>
<dbReference type="PANTHER" id="PTHR16062:SF19">
    <property type="entry name" value="PROTEIN POLYBROMO-1"/>
    <property type="match status" value="1"/>
</dbReference>
<feature type="domain" description="Bromo" evidence="12">
    <location>
        <begin position="21"/>
        <end position="91"/>
    </location>
</feature>
<reference evidence="17" key="1">
    <citation type="submission" date="2022-11" db="UniProtKB">
        <authorList>
            <consortium name="WormBaseParasite"/>
        </authorList>
    </citation>
    <scope>IDENTIFICATION</scope>
</reference>
<protein>
    <submittedName>
        <fullName evidence="17">Protein polybromo-1</fullName>
    </submittedName>
</protein>
<feature type="region of interest" description="Disordered" evidence="11">
    <location>
        <begin position="244"/>
        <end position="356"/>
    </location>
</feature>
<feature type="domain" description="BAH" evidence="15">
    <location>
        <begin position="1033"/>
        <end position="1151"/>
    </location>
</feature>
<name>A0A915DFK5_9BILA</name>
<evidence type="ECO:0000256" key="3">
    <source>
        <dbReference type="ARBA" id="ARBA00022853"/>
    </source>
</evidence>
<dbReference type="PROSITE" id="PS50014">
    <property type="entry name" value="BROMODOMAIN_2"/>
    <property type="match status" value="5"/>
</dbReference>
<dbReference type="SUPFAM" id="SSF47095">
    <property type="entry name" value="HMG-box"/>
    <property type="match status" value="1"/>
</dbReference>
<feature type="domain" description="Bromo" evidence="12">
    <location>
        <begin position="162"/>
        <end position="219"/>
    </location>
</feature>
<keyword evidence="10" id="KW-0238">DNA-binding</keyword>
<dbReference type="InterPro" id="IPR036910">
    <property type="entry name" value="HMG_box_dom_sf"/>
</dbReference>
<feature type="compositionally biased region" description="Low complexity" evidence="11">
    <location>
        <begin position="317"/>
        <end position="328"/>
    </location>
</feature>
<dbReference type="GO" id="GO:0006368">
    <property type="term" value="P:transcription elongation by RNA polymerase II"/>
    <property type="evidence" value="ECO:0007669"/>
    <property type="project" value="TreeGrafter"/>
</dbReference>
<dbReference type="PRINTS" id="PR00503">
    <property type="entry name" value="BROMODOMAIN"/>
</dbReference>
<feature type="compositionally biased region" description="Low complexity" evidence="11">
    <location>
        <begin position="1514"/>
        <end position="1540"/>
    </location>
</feature>
<evidence type="ECO:0000256" key="1">
    <source>
        <dbReference type="ARBA" id="ARBA00004123"/>
    </source>
</evidence>
<dbReference type="PROSITE" id="PS00633">
    <property type="entry name" value="BROMODOMAIN_1"/>
    <property type="match status" value="1"/>
</dbReference>
<dbReference type="GO" id="GO:0006338">
    <property type="term" value="P:chromatin remodeling"/>
    <property type="evidence" value="ECO:0007669"/>
    <property type="project" value="InterPro"/>
</dbReference>
<feature type="compositionally biased region" description="Basic residues" evidence="11">
    <location>
        <begin position="281"/>
        <end position="291"/>
    </location>
</feature>
<dbReference type="InterPro" id="IPR009071">
    <property type="entry name" value="HMG_box_dom"/>
</dbReference>
<dbReference type="InterPro" id="IPR013087">
    <property type="entry name" value="Znf_C2H2_type"/>
</dbReference>
<feature type="region of interest" description="Disordered" evidence="11">
    <location>
        <begin position="1675"/>
        <end position="1720"/>
    </location>
</feature>
<feature type="domain" description="Bromo" evidence="12">
    <location>
        <begin position="379"/>
        <end position="449"/>
    </location>
</feature>
<feature type="compositionally biased region" description="Polar residues" evidence="11">
    <location>
        <begin position="1683"/>
        <end position="1693"/>
    </location>
</feature>
<evidence type="ECO:0000256" key="9">
    <source>
        <dbReference type="PROSITE-ProRule" id="PRU00042"/>
    </source>
</evidence>
<evidence type="ECO:0000256" key="6">
    <source>
        <dbReference type="ARBA" id="ARBA00023163"/>
    </source>
</evidence>
<keyword evidence="6" id="KW-0804">Transcription</keyword>
<keyword evidence="4" id="KW-0805">Transcription regulation</keyword>
<dbReference type="SUPFAM" id="SSF47370">
    <property type="entry name" value="Bromodomain"/>
    <property type="match status" value="5"/>
</dbReference>
<dbReference type="Pfam" id="PF00439">
    <property type="entry name" value="Bromodomain"/>
    <property type="match status" value="5"/>
</dbReference>
<evidence type="ECO:0000256" key="10">
    <source>
        <dbReference type="PROSITE-ProRule" id="PRU00267"/>
    </source>
</evidence>
<evidence type="ECO:0000256" key="2">
    <source>
        <dbReference type="ARBA" id="ARBA00022737"/>
    </source>
</evidence>
<dbReference type="InterPro" id="IPR043151">
    <property type="entry name" value="BAH_sf"/>
</dbReference>
<dbReference type="SMART" id="SM00398">
    <property type="entry name" value="HMG"/>
    <property type="match status" value="1"/>
</dbReference>
<dbReference type="InterPro" id="IPR001025">
    <property type="entry name" value="BAH_dom"/>
</dbReference>
<feature type="compositionally biased region" description="Basic and acidic residues" evidence="11">
    <location>
        <begin position="344"/>
        <end position="356"/>
    </location>
</feature>
<dbReference type="SMART" id="SM00355">
    <property type="entry name" value="ZnF_C2H2"/>
    <property type="match status" value="2"/>
</dbReference>
<dbReference type="InterPro" id="IPR018359">
    <property type="entry name" value="Bromodomain_CS"/>
</dbReference>
<dbReference type="Gene3D" id="3.30.160.60">
    <property type="entry name" value="Classic Zinc Finger"/>
    <property type="match status" value="1"/>
</dbReference>
<dbReference type="GO" id="GO:0016514">
    <property type="term" value="C:SWI/SNF complex"/>
    <property type="evidence" value="ECO:0007669"/>
    <property type="project" value="TreeGrafter"/>
</dbReference>
<evidence type="ECO:0000256" key="11">
    <source>
        <dbReference type="SAM" id="MobiDB-lite"/>
    </source>
</evidence>
<dbReference type="PROSITE" id="PS50157">
    <property type="entry name" value="ZINC_FINGER_C2H2_2"/>
    <property type="match status" value="1"/>
</dbReference>
<evidence type="ECO:0000313" key="17">
    <source>
        <dbReference type="WBParaSite" id="jg18720"/>
    </source>
</evidence>
<dbReference type="WBParaSite" id="jg18720">
    <property type="protein sequence ID" value="jg18720"/>
    <property type="gene ID" value="jg18720"/>
</dbReference>
<dbReference type="InterPro" id="IPR001487">
    <property type="entry name" value="Bromodomain"/>
</dbReference>
<feature type="compositionally biased region" description="Basic and acidic residues" evidence="11">
    <location>
        <begin position="826"/>
        <end position="856"/>
    </location>
</feature>
<feature type="domain" description="BAH" evidence="15">
    <location>
        <begin position="855"/>
        <end position="974"/>
    </location>
</feature>
<dbReference type="GO" id="GO:0008270">
    <property type="term" value="F:zinc ion binding"/>
    <property type="evidence" value="ECO:0007669"/>
    <property type="project" value="UniProtKB-KW"/>
</dbReference>
<evidence type="ECO:0000256" key="7">
    <source>
        <dbReference type="ARBA" id="ARBA00023242"/>
    </source>
</evidence>
<dbReference type="PROSITE" id="PS51038">
    <property type="entry name" value="BAH"/>
    <property type="match status" value="2"/>
</dbReference>
<keyword evidence="3" id="KW-0156">Chromatin regulator</keyword>
<evidence type="ECO:0000259" key="15">
    <source>
        <dbReference type="PROSITE" id="PS51038"/>
    </source>
</evidence>
<keyword evidence="7 10" id="KW-0539">Nucleus</keyword>
<dbReference type="Gene3D" id="2.30.30.490">
    <property type="match status" value="2"/>
</dbReference>
<dbReference type="GO" id="GO:0003682">
    <property type="term" value="F:chromatin binding"/>
    <property type="evidence" value="ECO:0007669"/>
    <property type="project" value="InterPro"/>
</dbReference>
<feature type="region of interest" description="Disordered" evidence="11">
    <location>
        <begin position="1467"/>
        <end position="1540"/>
    </location>
</feature>
<accession>A0A915DFK5</accession>
<dbReference type="Pfam" id="PF01426">
    <property type="entry name" value="BAH"/>
    <property type="match status" value="2"/>
</dbReference>